<comment type="caution">
    <text evidence="2">The sequence shown here is derived from an EMBL/GenBank/DDBJ whole genome shotgun (WGS) entry which is preliminary data.</text>
</comment>
<protein>
    <submittedName>
        <fullName evidence="2">Uncharacterized protein</fullName>
    </submittedName>
</protein>
<evidence type="ECO:0000313" key="2">
    <source>
        <dbReference type="EMBL" id="OGG26466.1"/>
    </source>
</evidence>
<dbReference type="EMBL" id="MFJR01000009">
    <property type="protein sequence ID" value="OGG26466.1"/>
    <property type="molecule type" value="Genomic_DNA"/>
</dbReference>
<sequence length="77" mass="8740">MKEDKIYKLLVSKMQEIALVPPQTIGSFTPLYKKIVPRFKYYPWKSALIISLASTISLYLVLGSTLVKIASLLQFGF</sequence>
<dbReference type="Proteomes" id="UP000176609">
    <property type="component" value="Unassembled WGS sequence"/>
</dbReference>
<proteinExistence type="predicted"/>
<evidence type="ECO:0000313" key="3">
    <source>
        <dbReference type="Proteomes" id="UP000176609"/>
    </source>
</evidence>
<keyword evidence="1" id="KW-0812">Transmembrane</keyword>
<organism evidence="2 3">
    <name type="scientific">Candidatus Gottesmanbacteria bacterium RIFCSPLOWO2_01_FULL_39_12b</name>
    <dbReference type="NCBI Taxonomy" id="1798388"/>
    <lineage>
        <taxon>Bacteria</taxon>
        <taxon>Candidatus Gottesmaniibacteriota</taxon>
    </lineage>
</organism>
<gene>
    <name evidence="2" type="ORF">A2960_06330</name>
</gene>
<reference evidence="2 3" key="1">
    <citation type="journal article" date="2016" name="Nat. Commun.">
        <title>Thousands of microbial genomes shed light on interconnected biogeochemical processes in an aquifer system.</title>
        <authorList>
            <person name="Anantharaman K."/>
            <person name="Brown C.T."/>
            <person name="Hug L.A."/>
            <person name="Sharon I."/>
            <person name="Castelle C.J."/>
            <person name="Probst A.J."/>
            <person name="Thomas B.C."/>
            <person name="Singh A."/>
            <person name="Wilkins M.J."/>
            <person name="Karaoz U."/>
            <person name="Brodie E.L."/>
            <person name="Williams K.H."/>
            <person name="Hubbard S.S."/>
            <person name="Banfield J.F."/>
        </authorList>
    </citation>
    <scope>NUCLEOTIDE SEQUENCE [LARGE SCALE GENOMIC DNA]</scope>
</reference>
<name>A0A1F6AP46_9BACT</name>
<feature type="transmembrane region" description="Helical" evidence="1">
    <location>
        <begin position="47"/>
        <end position="67"/>
    </location>
</feature>
<evidence type="ECO:0000256" key="1">
    <source>
        <dbReference type="SAM" id="Phobius"/>
    </source>
</evidence>
<accession>A0A1F6AP46</accession>
<keyword evidence="1" id="KW-0472">Membrane</keyword>
<dbReference type="AlphaFoldDB" id="A0A1F6AP46"/>
<keyword evidence="1" id="KW-1133">Transmembrane helix</keyword>